<evidence type="ECO:0000313" key="2">
    <source>
        <dbReference type="Proteomes" id="UP001154114"/>
    </source>
</evidence>
<reference evidence="1" key="1">
    <citation type="submission" date="2021-12" db="EMBL/GenBank/DDBJ databases">
        <authorList>
            <person name="King R."/>
        </authorList>
    </citation>
    <scope>NUCLEOTIDE SEQUENCE</scope>
</reference>
<sequence>MKVGKDFLSTLSEQIPFGEKYDLPMPLSFMSRGHLPRKTLGDAVLRAAIEINETNHKMYVSNVNEYVKHLQKKGSTTLKGVANLIKAEISPNMNLTNLVKTMTDDYVTALANYHIYLINDTPETQIDKESTFLDLIEMSNRMLYGEERKLLNDALVQANVKNASIVQSLNEKIYKRSVKVKKEEMFHICNTYDVCRIYPAFSDYCADFISEILKLEEDKFKLFLDYILEIVKNHEGFLETLTEKEDRELMSMKLKSYYSDIYGMKEFFAVSRAVMTQRFKTFETSNQKLKMRTKAMRILLDIIDKALSMEDDVLDIDFKTTMSALRSWAGGLRENIQDIFREFANHLIRELEFKFTRTARDEISCLVELVVRGGTEKTDMYQRLFKYGSTYVSNKDLDSDPLLH</sequence>
<name>A0A9N8L540_CHRIL</name>
<dbReference type="AlphaFoldDB" id="A0A9N8L540"/>
<protein>
    <submittedName>
        <fullName evidence="1">Uncharacterized protein</fullName>
    </submittedName>
</protein>
<gene>
    <name evidence="1" type="ORF">CINC_LOCUS6970</name>
</gene>
<evidence type="ECO:0000313" key="1">
    <source>
        <dbReference type="EMBL" id="CAD0204663.1"/>
    </source>
</evidence>
<accession>A0A9N8L540</accession>
<keyword evidence="2" id="KW-1185">Reference proteome</keyword>
<proteinExistence type="predicted"/>
<dbReference type="EMBL" id="LR824025">
    <property type="protein sequence ID" value="CAD0204663.1"/>
    <property type="molecule type" value="Genomic_DNA"/>
</dbReference>
<dbReference type="OrthoDB" id="7248028at2759"/>
<dbReference type="Proteomes" id="UP001154114">
    <property type="component" value="Chromosome 22"/>
</dbReference>
<organism evidence="1 2">
    <name type="scientific">Chrysodeixis includens</name>
    <name type="common">Soybean looper</name>
    <name type="synonym">Pseudoplusia includens</name>
    <dbReference type="NCBI Taxonomy" id="689277"/>
    <lineage>
        <taxon>Eukaryota</taxon>
        <taxon>Metazoa</taxon>
        <taxon>Ecdysozoa</taxon>
        <taxon>Arthropoda</taxon>
        <taxon>Hexapoda</taxon>
        <taxon>Insecta</taxon>
        <taxon>Pterygota</taxon>
        <taxon>Neoptera</taxon>
        <taxon>Endopterygota</taxon>
        <taxon>Lepidoptera</taxon>
        <taxon>Glossata</taxon>
        <taxon>Ditrysia</taxon>
        <taxon>Noctuoidea</taxon>
        <taxon>Noctuidae</taxon>
        <taxon>Plusiinae</taxon>
        <taxon>Chrysodeixis</taxon>
    </lineage>
</organism>